<dbReference type="EMBL" id="WJEC01008063">
    <property type="protein sequence ID" value="KAF7464191.1"/>
    <property type="molecule type" value="Genomic_DNA"/>
</dbReference>
<organism evidence="2 3">
    <name type="scientific">Marmota monax</name>
    <name type="common">Woodchuck</name>
    <dbReference type="NCBI Taxonomy" id="9995"/>
    <lineage>
        <taxon>Eukaryota</taxon>
        <taxon>Metazoa</taxon>
        <taxon>Chordata</taxon>
        <taxon>Craniata</taxon>
        <taxon>Vertebrata</taxon>
        <taxon>Euteleostomi</taxon>
        <taxon>Mammalia</taxon>
        <taxon>Eutheria</taxon>
        <taxon>Euarchontoglires</taxon>
        <taxon>Glires</taxon>
        <taxon>Rodentia</taxon>
        <taxon>Sciuromorpha</taxon>
        <taxon>Sciuridae</taxon>
        <taxon>Xerinae</taxon>
        <taxon>Marmotini</taxon>
        <taxon>Marmota</taxon>
    </lineage>
</organism>
<feature type="compositionally biased region" description="Polar residues" evidence="1">
    <location>
        <begin position="60"/>
        <end position="82"/>
    </location>
</feature>
<proteinExistence type="predicted"/>
<comment type="caution">
    <text evidence="2">The sequence shown here is derived from an EMBL/GenBank/DDBJ whole genome shotgun (WGS) entry which is preliminary data.</text>
</comment>
<evidence type="ECO:0000313" key="3">
    <source>
        <dbReference type="Proteomes" id="UP000662637"/>
    </source>
</evidence>
<gene>
    <name evidence="2" type="ORF">GHT09_007655</name>
</gene>
<dbReference type="Proteomes" id="UP000662637">
    <property type="component" value="Unassembled WGS sequence"/>
</dbReference>
<sequence length="89" mass="9614">MKKMMRSSGTLGPKNSTKKKRKKQERKKGKGRKEYGKSPVPSACGDGGHQPLSRDIATSLLVSKTGPSRETIAPSLQKTSFLSGPDSVR</sequence>
<evidence type="ECO:0000313" key="2">
    <source>
        <dbReference type="EMBL" id="KAF7464191.1"/>
    </source>
</evidence>
<evidence type="ECO:0000256" key="1">
    <source>
        <dbReference type="SAM" id="MobiDB-lite"/>
    </source>
</evidence>
<dbReference type="AlphaFoldDB" id="A0A834UL01"/>
<reference evidence="2" key="1">
    <citation type="submission" date="2020-08" db="EMBL/GenBank/DDBJ databases">
        <authorList>
            <person name="Shumante A."/>
            <person name="Zimin A.V."/>
            <person name="Puiu D."/>
            <person name="Salzberg S.L."/>
        </authorList>
    </citation>
    <scope>NUCLEOTIDE SEQUENCE</scope>
    <source>
        <strain evidence="2">WC2-LM</strain>
        <tissue evidence="2">Liver</tissue>
    </source>
</reference>
<protein>
    <submittedName>
        <fullName evidence="2">Uncharacterized protein</fullName>
    </submittedName>
</protein>
<name>A0A834UL01_MARMO</name>
<feature type="region of interest" description="Disordered" evidence="1">
    <location>
        <begin position="1"/>
        <end position="89"/>
    </location>
</feature>
<accession>A0A834UL01</accession>
<feature type="compositionally biased region" description="Basic residues" evidence="1">
    <location>
        <begin position="16"/>
        <end position="31"/>
    </location>
</feature>